<evidence type="ECO:0000256" key="5">
    <source>
        <dbReference type="ARBA" id="ARBA00023274"/>
    </source>
</evidence>
<dbReference type="Proteomes" id="UP000799772">
    <property type="component" value="Unassembled WGS sequence"/>
</dbReference>
<evidence type="ECO:0000313" key="7">
    <source>
        <dbReference type="EMBL" id="KAF2097891.1"/>
    </source>
</evidence>
<comment type="subcellular location">
    <subcellularLocation>
        <location evidence="1">Mitochondrion</location>
    </subcellularLocation>
</comment>
<proteinExistence type="inferred from homology"/>
<keyword evidence="8" id="KW-1185">Reference proteome</keyword>
<evidence type="ECO:0000313" key="8">
    <source>
        <dbReference type="Proteomes" id="UP000799772"/>
    </source>
</evidence>
<organism evidence="7 8">
    <name type="scientific">Rhizodiscina lignyota</name>
    <dbReference type="NCBI Taxonomy" id="1504668"/>
    <lineage>
        <taxon>Eukaryota</taxon>
        <taxon>Fungi</taxon>
        <taxon>Dikarya</taxon>
        <taxon>Ascomycota</taxon>
        <taxon>Pezizomycotina</taxon>
        <taxon>Dothideomycetes</taxon>
        <taxon>Pleosporomycetidae</taxon>
        <taxon>Aulographales</taxon>
        <taxon>Rhizodiscinaceae</taxon>
        <taxon>Rhizodiscina</taxon>
    </lineage>
</organism>
<protein>
    <recommendedName>
        <fullName evidence="6">Large ribosomal subunit protein mL50</fullName>
    </recommendedName>
</protein>
<reference evidence="7" key="1">
    <citation type="journal article" date="2020" name="Stud. Mycol.">
        <title>101 Dothideomycetes genomes: a test case for predicting lifestyles and emergence of pathogens.</title>
        <authorList>
            <person name="Haridas S."/>
            <person name="Albert R."/>
            <person name="Binder M."/>
            <person name="Bloem J."/>
            <person name="Labutti K."/>
            <person name="Salamov A."/>
            <person name="Andreopoulos B."/>
            <person name="Baker S."/>
            <person name="Barry K."/>
            <person name="Bills G."/>
            <person name="Bluhm B."/>
            <person name="Cannon C."/>
            <person name="Castanera R."/>
            <person name="Culley D."/>
            <person name="Daum C."/>
            <person name="Ezra D."/>
            <person name="Gonzalez J."/>
            <person name="Henrissat B."/>
            <person name="Kuo A."/>
            <person name="Liang C."/>
            <person name="Lipzen A."/>
            <person name="Lutzoni F."/>
            <person name="Magnuson J."/>
            <person name="Mondo S."/>
            <person name="Nolan M."/>
            <person name="Ohm R."/>
            <person name="Pangilinan J."/>
            <person name="Park H.-J."/>
            <person name="Ramirez L."/>
            <person name="Alfaro M."/>
            <person name="Sun H."/>
            <person name="Tritt A."/>
            <person name="Yoshinaga Y."/>
            <person name="Zwiers L.-H."/>
            <person name="Turgeon B."/>
            <person name="Goodwin S."/>
            <person name="Spatafora J."/>
            <person name="Crous P."/>
            <person name="Grigoriev I."/>
        </authorList>
    </citation>
    <scope>NUCLEOTIDE SEQUENCE</scope>
    <source>
        <strain evidence="7">CBS 133067</strain>
    </source>
</reference>
<keyword evidence="4" id="KW-0496">Mitochondrion</keyword>
<dbReference type="Pfam" id="PF10501">
    <property type="entry name" value="Ribosomal_L50"/>
    <property type="match status" value="1"/>
</dbReference>
<dbReference type="GO" id="GO:0005739">
    <property type="term" value="C:mitochondrion"/>
    <property type="evidence" value="ECO:0007669"/>
    <property type="project" value="UniProtKB-SubCell"/>
</dbReference>
<comment type="similarity">
    <text evidence="2">Belongs to the mitochondrion-specific ribosomal protein mL50 family.</text>
</comment>
<evidence type="ECO:0000256" key="2">
    <source>
        <dbReference type="ARBA" id="ARBA00008860"/>
    </source>
</evidence>
<evidence type="ECO:0000256" key="6">
    <source>
        <dbReference type="ARBA" id="ARBA00035183"/>
    </source>
</evidence>
<sequence length="314" mass="35230">MRPLLQAVAAFDTLLSGFSRQGHRNYSICRQCHERLQLRARRTSHAPRRVAFSSLSAKRNNAAEATDQLETPDDYLPAETGESLEWIGSKEWLEARDAKPIRHKPFLPVKKLTKPQDIFRALHRSLVEIYARASSTQGSQKHLWRDTAPNAPDETQLVRFKVEPSSGKVVLVFPDREAKARLCDALGAQMSGASWTIEESSRETQEGHWASLTLGDVATKFAIIKRSMQLTGIRISDATINSCSTPQSLLAALTTTPKDIKVVDSLAEDRRLKGLDNVTIYGQRLTAMDKDQQLGRWKVIEQELERRGLPIFGS</sequence>
<dbReference type="GO" id="GO:1990904">
    <property type="term" value="C:ribonucleoprotein complex"/>
    <property type="evidence" value="ECO:0007669"/>
    <property type="project" value="UniProtKB-KW"/>
</dbReference>
<dbReference type="OrthoDB" id="6220758at2759"/>
<evidence type="ECO:0000256" key="1">
    <source>
        <dbReference type="ARBA" id="ARBA00004173"/>
    </source>
</evidence>
<name>A0A9P4IGQ6_9PEZI</name>
<evidence type="ECO:0000256" key="4">
    <source>
        <dbReference type="ARBA" id="ARBA00023128"/>
    </source>
</evidence>
<evidence type="ECO:0000256" key="3">
    <source>
        <dbReference type="ARBA" id="ARBA00022980"/>
    </source>
</evidence>
<dbReference type="GO" id="GO:0005840">
    <property type="term" value="C:ribosome"/>
    <property type="evidence" value="ECO:0007669"/>
    <property type="project" value="UniProtKB-KW"/>
</dbReference>
<dbReference type="InterPro" id="IPR018305">
    <property type="entry name" value="Ribosomal_m50"/>
</dbReference>
<keyword evidence="5" id="KW-0687">Ribonucleoprotein</keyword>
<dbReference type="AlphaFoldDB" id="A0A9P4IGQ6"/>
<comment type="caution">
    <text evidence="7">The sequence shown here is derived from an EMBL/GenBank/DDBJ whole genome shotgun (WGS) entry which is preliminary data.</text>
</comment>
<keyword evidence="3" id="KW-0689">Ribosomal protein</keyword>
<accession>A0A9P4IGQ6</accession>
<gene>
    <name evidence="7" type="ORF">NA57DRAFT_76691</name>
</gene>
<dbReference type="EMBL" id="ML978127">
    <property type="protein sequence ID" value="KAF2097891.1"/>
    <property type="molecule type" value="Genomic_DNA"/>
</dbReference>